<dbReference type="InterPro" id="IPR001387">
    <property type="entry name" value="Cro/C1-type_HTH"/>
</dbReference>
<evidence type="ECO:0000259" key="4">
    <source>
        <dbReference type="PROSITE" id="PS50943"/>
    </source>
</evidence>
<dbReference type="InterPro" id="IPR010982">
    <property type="entry name" value="Lambda_DNA-bd_dom_sf"/>
</dbReference>
<dbReference type="EMBL" id="JAEQMG010000035">
    <property type="protein sequence ID" value="MBK6087506.1"/>
    <property type="molecule type" value="Genomic_DNA"/>
</dbReference>
<accession>A0A934TYE6</accession>
<dbReference type="RefSeq" id="WP_201426804.1">
    <property type="nucleotide sequence ID" value="NZ_JAEQMG010000035.1"/>
</dbReference>
<organism evidence="5 6">
    <name type="scientific">Ruminococcus difficilis</name>
    <dbReference type="NCBI Taxonomy" id="2763069"/>
    <lineage>
        <taxon>Bacteria</taxon>
        <taxon>Bacillati</taxon>
        <taxon>Bacillota</taxon>
        <taxon>Clostridia</taxon>
        <taxon>Eubacteriales</taxon>
        <taxon>Oscillospiraceae</taxon>
        <taxon>Ruminococcus</taxon>
    </lineage>
</organism>
<keyword evidence="6" id="KW-1185">Reference proteome</keyword>
<reference evidence="5" key="1">
    <citation type="submission" date="2021-01" db="EMBL/GenBank/DDBJ databases">
        <title>Genome public.</title>
        <authorList>
            <person name="Liu C."/>
            <person name="Sun Q."/>
        </authorList>
    </citation>
    <scope>NUCLEOTIDE SEQUENCE</scope>
    <source>
        <strain evidence="5">M6</strain>
    </source>
</reference>
<evidence type="ECO:0000313" key="5">
    <source>
        <dbReference type="EMBL" id="MBK6087506.1"/>
    </source>
</evidence>
<proteinExistence type="predicted"/>
<name>A0A934TYE6_9FIRM</name>
<evidence type="ECO:0000313" key="6">
    <source>
        <dbReference type="Proteomes" id="UP000633365"/>
    </source>
</evidence>
<dbReference type="InterPro" id="IPR052359">
    <property type="entry name" value="HTH-type_reg/antitoxin"/>
</dbReference>
<dbReference type="Pfam" id="PF01381">
    <property type="entry name" value="HTH_3"/>
    <property type="match status" value="1"/>
</dbReference>
<dbReference type="Proteomes" id="UP000633365">
    <property type="component" value="Unassembled WGS sequence"/>
</dbReference>
<comment type="caution">
    <text evidence="5">The sequence shown here is derived from an EMBL/GenBank/DDBJ whole genome shotgun (WGS) entry which is preliminary data.</text>
</comment>
<dbReference type="PROSITE" id="PS50943">
    <property type="entry name" value="HTH_CROC1"/>
    <property type="match status" value="1"/>
</dbReference>
<keyword evidence="2" id="KW-0238">DNA-binding</keyword>
<evidence type="ECO:0000256" key="3">
    <source>
        <dbReference type="ARBA" id="ARBA00023163"/>
    </source>
</evidence>
<dbReference type="PANTHER" id="PTHR36511:SF6">
    <property type="entry name" value="TRANSCRIPTIONAL REGULATOR"/>
    <property type="match status" value="1"/>
</dbReference>
<evidence type="ECO:0000256" key="1">
    <source>
        <dbReference type="ARBA" id="ARBA00023015"/>
    </source>
</evidence>
<dbReference type="Gene3D" id="1.10.260.40">
    <property type="entry name" value="lambda repressor-like DNA-binding domains"/>
    <property type="match status" value="2"/>
</dbReference>
<protein>
    <recommendedName>
        <fullName evidence="4">HTH cro/C1-type domain-containing protein</fullName>
    </recommendedName>
</protein>
<dbReference type="AlphaFoldDB" id="A0A934TYE6"/>
<feature type="domain" description="HTH cro/C1-type" evidence="4">
    <location>
        <begin position="195"/>
        <end position="238"/>
    </location>
</feature>
<keyword evidence="3" id="KW-0804">Transcription</keyword>
<dbReference type="SMART" id="SM00530">
    <property type="entry name" value="HTH_XRE"/>
    <property type="match status" value="3"/>
</dbReference>
<keyword evidence="1" id="KW-0805">Transcription regulation</keyword>
<gene>
    <name evidence="5" type="ORF">JKK62_02375</name>
</gene>
<dbReference type="SUPFAM" id="SSF47413">
    <property type="entry name" value="lambda repressor-like DNA-binding domains"/>
    <property type="match status" value="3"/>
</dbReference>
<sequence>MAIEAGFDVRKLIDDPDTYTDEYAVFIERDCGKKIRQIRLAHGVVTKVFAEKIGCDWQTLEHWEIDRAKPLRKYYEPIKQAAREVGIDLDMLNVEPDYFVSDYQGFIQADCGRKIKSIRIACGCGLNQFGRILGCTGEAVARWEKNICVPELKYYKQIEQAANDNGLSIKSLNETPVLIKDEYKEFCESEFGEVVKAIRRNYHMKQIDFGRMIGVSLSTIGNWETRSVIPDREHFAKLKEIAARKGVKLYDA</sequence>
<dbReference type="PANTHER" id="PTHR36511">
    <property type="entry name" value="MERR FAMILY BACTERIAL REGULATORY PROTEIN"/>
    <property type="match status" value="1"/>
</dbReference>
<dbReference type="GO" id="GO:0003677">
    <property type="term" value="F:DNA binding"/>
    <property type="evidence" value="ECO:0007669"/>
    <property type="project" value="UniProtKB-KW"/>
</dbReference>
<dbReference type="CDD" id="cd00093">
    <property type="entry name" value="HTH_XRE"/>
    <property type="match status" value="3"/>
</dbReference>
<evidence type="ECO:0000256" key="2">
    <source>
        <dbReference type="ARBA" id="ARBA00023125"/>
    </source>
</evidence>